<name>A0A915PUN8_9BILA</name>
<reference evidence="2" key="1">
    <citation type="submission" date="2022-11" db="UniProtKB">
        <authorList>
            <consortium name="WormBaseParasite"/>
        </authorList>
    </citation>
    <scope>IDENTIFICATION</scope>
</reference>
<organism evidence="1 2">
    <name type="scientific">Setaria digitata</name>
    <dbReference type="NCBI Taxonomy" id="48799"/>
    <lineage>
        <taxon>Eukaryota</taxon>
        <taxon>Metazoa</taxon>
        <taxon>Ecdysozoa</taxon>
        <taxon>Nematoda</taxon>
        <taxon>Chromadorea</taxon>
        <taxon>Rhabditida</taxon>
        <taxon>Spirurina</taxon>
        <taxon>Spiruromorpha</taxon>
        <taxon>Filarioidea</taxon>
        <taxon>Setariidae</taxon>
        <taxon>Setaria</taxon>
    </lineage>
</organism>
<dbReference type="AlphaFoldDB" id="A0A915PUN8"/>
<evidence type="ECO:0000313" key="2">
    <source>
        <dbReference type="WBParaSite" id="sdigi.contig46.g2844.t1"/>
    </source>
</evidence>
<dbReference type="WBParaSite" id="sdigi.contig46.g2844.t1">
    <property type="protein sequence ID" value="sdigi.contig46.g2844.t1"/>
    <property type="gene ID" value="sdigi.contig46.g2844"/>
</dbReference>
<sequence length="137" mass="15336">MGRNNEGCSTVATFPIKKNFGLLFHTKDVPCRCNRVIWVGFSPPTWPAPLLECREYALTAGMLLGHCLCSVALTGKRIKASTPITTRTQTPPPPQTCPRATLAHNSQATFRLNVNTRNRLRLNRKIRSFELHYADSV</sequence>
<protein>
    <submittedName>
        <fullName evidence="2">Uncharacterized protein</fullName>
    </submittedName>
</protein>
<evidence type="ECO:0000313" key="1">
    <source>
        <dbReference type="Proteomes" id="UP000887581"/>
    </source>
</evidence>
<keyword evidence="1" id="KW-1185">Reference proteome</keyword>
<dbReference type="Proteomes" id="UP000887581">
    <property type="component" value="Unplaced"/>
</dbReference>
<accession>A0A915PUN8</accession>
<proteinExistence type="predicted"/>